<feature type="binding site" description="axial binding residue" evidence="17">
    <location>
        <position position="185"/>
    </location>
    <ligand>
        <name>heme b</name>
        <dbReference type="ChEBI" id="CHEBI:60344"/>
    </ligand>
    <ligandPart>
        <name>Fe</name>
        <dbReference type="ChEBI" id="CHEBI:18248"/>
    </ligandPart>
</feature>
<dbReference type="GO" id="GO:0140825">
    <property type="term" value="F:lactoperoxidase activity"/>
    <property type="evidence" value="ECO:0007669"/>
    <property type="project" value="UniProtKB-EC"/>
</dbReference>
<feature type="binding site" evidence="17">
    <location>
        <position position="243"/>
    </location>
    <ligand>
        <name>Ca(2+)</name>
        <dbReference type="ChEBI" id="CHEBI:29108"/>
        <label>2</label>
    </ligand>
</feature>
<keyword evidence="9 20" id="KW-0732">Signal</keyword>
<feature type="domain" description="Plant heme peroxidase family profile" evidence="21">
    <location>
        <begin position="20"/>
        <end position="317"/>
    </location>
</feature>
<feature type="binding site" evidence="16">
    <location>
        <position position="155"/>
    </location>
    <ligand>
        <name>substrate</name>
    </ligand>
</feature>
<dbReference type="GO" id="GO:0005576">
    <property type="term" value="C:extracellular region"/>
    <property type="evidence" value="ECO:0007669"/>
    <property type="project" value="UniProtKB-SubCell"/>
</dbReference>
<comment type="caution">
    <text evidence="22">The sequence shown here is derived from an EMBL/GenBank/DDBJ whole genome shotgun (WGS) entry which is preliminary data.</text>
</comment>
<dbReference type="GO" id="GO:0006979">
    <property type="term" value="P:response to oxidative stress"/>
    <property type="evidence" value="ECO:0007669"/>
    <property type="project" value="UniProtKB-UniRule"/>
</dbReference>
<keyword evidence="7 20" id="KW-0349">Heme</keyword>
<keyword evidence="12 17" id="KW-0408">Iron</keyword>
<dbReference type="PANTHER" id="PTHR31517:SF59">
    <property type="entry name" value="PEROXIDASE"/>
    <property type="match status" value="1"/>
</dbReference>
<evidence type="ECO:0000256" key="1">
    <source>
        <dbReference type="ARBA" id="ARBA00000189"/>
    </source>
</evidence>
<dbReference type="InterPro" id="IPR010255">
    <property type="entry name" value="Haem_peroxidase_sf"/>
</dbReference>
<dbReference type="EMBL" id="JAAIUW010000008">
    <property type="protein sequence ID" value="KAF7819233.1"/>
    <property type="molecule type" value="Genomic_DNA"/>
</dbReference>
<comment type="similarity">
    <text evidence="3">Belongs to the peroxidase family. Ascorbate peroxidase subfamily.</text>
</comment>
<feature type="binding site" evidence="17">
    <location>
        <position position="65"/>
    </location>
    <ligand>
        <name>Ca(2+)</name>
        <dbReference type="ChEBI" id="CHEBI:29108"/>
        <label>1</label>
    </ligand>
</feature>
<sequence>MKASILFLIMSFLLPYAFAGLSPGFYSSSCSSAETIVQQIVQKSFARDKSITAAFLRMHFHDCFVRGCDASILIDPTKKKGSEKQAGPNLTVRGFEVIDEIKKALEKACPRTVSCADIITLATRDSVALAGGPKYEVSTGRLDGLLSDPNLVNLPGPSSTVSEALQFFTAKGMTLNEMVTLLGAHTVGFAHCSFFQDRLSSFGTRDPTMDLALDTQLGRECGTGRNDPTVFLDQNVNSSFVFDNDFYNQIINKRGVLFIDQQLALDNSSIGIVSAFAANAPSFQRSFANAMIKMGNLVERLGKIAGLLISLPSYLGN</sequence>
<evidence type="ECO:0000256" key="17">
    <source>
        <dbReference type="PIRSR" id="PIRSR600823-3"/>
    </source>
</evidence>
<keyword evidence="8 17" id="KW-0479">Metal-binding</keyword>
<evidence type="ECO:0000259" key="21">
    <source>
        <dbReference type="PROSITE" id="PS50873"/>
    </source>
</evidence>
<feature type="chain" id="PRO_5033105052" description="Peroxidase" evidence="20">
    <location>
        <begin position="20"/>
        <end position="317"/>
    </location>
</feature>
<dbReference type="InterPro" id="IPR019794">
    <property type="entry name" value="Peroxidases_AS"/>
</dbReference>
<organism evidence="22 23">
    <name type="scientific">Senna tora</name>
    <dbReference type="NCBI Taxonomy" id="362788"/>
    <lineage>
        <taxon>Eukaryota</taxon>
        <taxon>Viridiplantae</taxon>
        <taxon>Streptophyta</taxon>
        <taxon>Embryophyta</taxon>
        <taxon>Tracheophyta</taxon>
        <taxon>Spermatophyta</taxon>
        <taxon>Magnoliopsida</taxon>
        <taxon>eudicotyledons</taxon>
        <taxon>Gunneridae</taxon>
        <taxon>Pentapetalae</taxon>
        <taxon>rosids</taxon>
        <taxon>fabids</taxon>
        <taxon>Fabales</taxon>
        <taxon>Fabaceae</taxon>
        <taxon>Caesalpinioideae</taxon>
        <taxon>Cassia clade</taxon>
        <taxon>Senna</taxon>
    </lineage>
</organism>
<comment type="cofactor">
    <cofactor evidence="17 20">
        <name>Ca(2+)</name>
        <dbReference type="ChEBI" id="CHEBI:29108"/>
    </cofactor>
    <text evidence="17 20">Binds 2 calcium ions per subunit.</text>
</comment>
<keyword evidence="10 17" id="KW-0106">Calcium</keyword>
<accession>A0A834TBZ6</accession>
<evidence type="ECO:0000256" key="14">
    <source>
        <dbReference type="ARBA" id="ARBA00023324"/>
    </source>
</evidence>
<feature type="binding site" evidence="17">
    <location>
        <position position="71"/>
    </location>
    <ligand>
        <name>Ca(2+)</name>
        <dbReference type="ChEBI" id="CHEBI:29108"/>
        <label>1</label>
    </ligand>
</feature>
<evidence type="ECO:0000256" key="15">
    <source>
        <dbReference type="PIRSR" id="PIRSR600823-1"/>
    </source>
</evidence>
<comment type="catalytic activity">
    <reaction evidence="1 20">
        <text>2 a phenolic donor + H2O2 = 2 a phenolic radical donor + 2 H2O</text>
        <dbReference type="Rhea" id="RHEA:56136"/>
        <dbReference type="ChEBI" id="CHEBI:15377"/>
        <dbReference type="ChEBI" id="CHEBI:16240"/>
        <dbReference type="ChEBI" id="CHEBI:139520"/>
        <dbReference type="ChEBI" id="CHEBI:139521"/>
        <dbReference type="EC" id="1.11.1.7"/>
    </reaction>
</comment>
<evidence type="ECO:0000256" key="12">
    <source>
        <dbReference type="ARBA" id="ARBA00023004"/>
    </source>
</evidence>
<comment type="subcellular location">
    <subcellularLocation>
        <location evidence="20">Secreted</location>
    </subcellularLocation>
</comment>
<dbReference type="GO" id="GO:0042744">
    <property type="term" value="P:hydrogen peroxide catabolic process"/>
    <property type="evidence" value="ECO:0007669"/>
    <property type="project" value="UniProtKB-KW"/>
</dbReference>
<dbReference type="Proteomes" id="UP000634136">
    <property type="component" value="Unassembled WGS sequence"/>
</dbReference>
<dbReference type="PRINTS" id="PR00461">
    <property type="entry name" value="PLPEROXIDASE"/>
</dbReference>
<evidence type="ECO:0000256" key="11">
    <source>
        <dbReference type="ARBA" id="ARBA00023002"/>
    </source>
</evidence>
<evidence type="ECO:0000256" key="9">
    <source>
        <dbReference type="ARBA" id="ARBA00022729"/>
    </source>
</evidence>
<keyword evidence="23" id="KW-1185">Reference proteome</keyword>
<evidence type="ECO:0000313" key="23">
    <source>
        <dbReference type="Proteomes" id="UP000634136"/>
    </source>
</evidence>
<dbReference type="PANTHER" id="PTHR31517">
    <property type="match status" value="1"/>
</dbReference>
<dbReference type="PROSITE" id="PS50873">
    <property type="entry name" value="PEROXIDASE_4"/>
    <property type="match status" value="1"/>
</dbReference>
<proteinExistence type="inferred from homology"/>
<feature type="binding site" evidence="17">
    <location>
        <position position="186"/>
    </location>
    <ligand>
        <name>Ca(2+)</name>
        <dbReference type="ChEBI" id="CHEBI:29108"/>
        <label>2</label>
    </ligand>
</feature>
<name>A0A834TBZ6_9FABA</name>
<keyword evidence="6 20" id="KW-0575">Peroxidase</keyword>
<dbReference type="GO" id="GO:0020037">
    <property type="term" value="F:heme binding"/>
    <property type="evidence" value="ECO:0007669"/>
    <property type="project" value="UniProtKB-UniRule"/>
</dbReference>
<evidence type="ECO:0000256" key="6">
    <source>
        <dbReference type="ARBA" id="ARBA00022559"/>
    </source>
</evidence>
<evidence type="ECO:0000256" key="19">
    <source>
        <dbReference type="PIRSR" id="PIRSR600823-5"/>
    </source>
</evidence>
<evidence type="ECO:0000256" key="10">
    <source>
        <dbReference type="ARBA" id="ARBA00022837"/>
    </source>
</evidence>
<comment type="similarity">
    <text evidence="20">Belongs to the peroxidase family. Classical plant (class III) peroxidase subfamily.</text>
</comment>
<dbReference type="Gene3D" id="1.10.520.10">
    <property type="match status" value="1"/>
</dbReference>
<evidence type="ECO:0000313" key="22">
    <source>
        <dbReference type="EMBL" id="KAF7819233.1"/>
    </source>
</evidence>
<reference evidence="22" key="1">
    <citation type="submission" date="2020-09" db="EMBL/GenBank/DDBJ databases">
        <title>Genome-Enabled Discovery of Anthraquinone Biosynthesis in Senna tora.</title>
        <authorList>
            <person name="Kang S.-H."/>
            <person name="Pandey R.P."/>
            <person name="Lee C.-M."/>
            <person name="Sim J.-S."/>
            <person name="Jeong J.-T."/>
            <person name="Choi B.-S."/>
            <person name="Jung M."/>
            <person name="Ginzburg D."/>
            <person name="Zhao K."/>
            <person name="Won S.Y."/>
            <person name="Oh T.-J."/>
            <person name="Yu Y."/>
            <person name="Kim N.-H."/>
            <person name="Lee O.R."/>
            <person name="Lee T.-H."/>
            <person name="Bashyal P."/>
            <person name="Kim T.-S."/>
            <person name="Lee W.-H."/>
            <person name="Kawkins C."/>
            <person name="Kim C.-K."/>
            <person name="Kim J.S."/>
            <person name="Ahn B.O."/>
            <person name="Rhee S.Y."/>
            <person name="Sohng J.K."/>
        </authorList>
    </citation>
    <scope>NUCLEOTIDE SEQUENCE</scope>
    <source>
        <tissue evidence="22">Leaf</tissue>
    </source>
</reference>
<evidence type="ECO:0000256" key="13">
    <source>
        <dbReference type="ARBA" id="ARBA00023157"/>
    </source>
</evidence>
<dbReference type="InterPro" id="IPR000823">
    <property type="entry name" value="Peroxidase_pln"/>
</dbReference>
<evidence type="ECO:0000256" key="16">
    <source>
        <dbReference type="PIRSR" id="PIRSR600823-2"/>
    </source>
</evidence>
<feature type="signal peptide" evidence="20">
    <location>
        <begin position="1"/>
        <end position="19"/>
    </location>
</feature>
<dbReference type="InterPro" id="IPR033905">
    <property type="entry name" value="Secretory_peroxidase"/>
</dbReference>
<feature type="disulfide bond" evidence="19">
    <location>
        <begin position="192"/>
        <end position="221"/>
    </location>
</feature>
<evidence type="ECO:0000256" key="4">
    <source>
        <dbReference type="ARBA" id="ARBA00012313"/>
    </source>
</evidence>
<feature type="disulfide bond" evidence="19">
    <location>
        <begin position="63"/>
        <end position="68"/>
    </location>
</feature>
<dbReference type="PROSITE" id="PS00436">
    <property type="entry name" value="PEROXIDASE_2"/>
    <property type="match status" value="1"/>
</dbReference>
<dbReference type="OrthoDB" id="2113341at2759"/>
<keyword evidence="13 19" id="KW-1015">Disulfide bond</keyword>
<comment type="function">
    <text evidence="2">Removal of H(2)O(2), oxidation of toxic reductants, biosynthesis and degradation of lignin, suberization, auxin catabolism, response to environmental stresses such as wounding, pathogen attack and oxidative stress. These functions might be dependent on each isozyme/isoform in each plant tissue.</text>
</comment>
<dbReference type="PROSITE" id="PS00435">
    <property type="entry name" value="PEROXIDASE_1"/>
    <property type="match status" value="1"/>
</dbReference>
<dbReference type="Pfam" id="PF00141">
    <property type="entry name" value="peroxidase"/>
    <property type="match status" value="1"/>
</dbReference>
<feature type="binding site" evidence="17">
    <location>
        <position position="83"/>
    </location>
    <ligand>
        <name>Ca(2+)</name>
        <dbReference type="ChEBI" id="CHEBI:29108"/>
        <label>1</label>
    </ligand>
</feature>
<feature type="active site" description="Proton acceptor" evidence="15">
    <location>
        <position position="61"/>
    </location>
</feature>
<evidence type="ECO:0000256" key="20">
    <source>
        <dbReference type="RuleBase" id="RU362060"/>
    </source>
</evidence>
<dbReference type="AlphaFoldDB" id="A0A834TBZ6"/>
<feature type="site" description="Transition state stabilizer" evidence="18">
    <location>
        <position position="57"/>
    </location>
</feature>
<evidence type="ECO:0000256" key="5">
    <source>
        <dbReference type="ARBA" id="ARBA00022525"/>
    </source>
</evidence>
<dbReference type="FunFam" id="1.10.420.10:FF:000007">
    <property type="entry name" value="Peroxidase"/>
    <property type="match status" value="1"/>
</dbReference>
<dbReference type="FunFam" id="1.10.520.10:FF:000001">
    <property type="entry name" value="Peroxidase"/>
    <property type="match status" value="1"/>
</dbReference>
<comment type="cofactor">
    <cofactor evidence="17 20">
        <name>heme b</name>
        <dbReference type="ChEBI" id="CHEBI:60344"/>
    </cofactor>
    <text evidence="17 20">Binds 1 heme b (iron(II)-protoporphyrin IX) group per subunit.</text>
</comment>
<feature type="binding site" evidence="17">
    <location>
        <position position="67"/>
    </location>
    <ligand>
        <name>Ca(2+)</name>
        <dbReference type="ChEBI" id="CHEBI:29108"/>
        <label>1</label>
    </ligand>
</feature>
<protein>
    <recommendedName>
        <fullName evidence="4 20">Peroxidase</fullName>
        <ecNumber evidence="4 20">1.11.1.7</ecNumber>
    </recommendedName>
</protein>
<dbReference type="InterPro" id="IPR002016">
    <property type="entry name" value="Haem_peroxidase"/>
</dbReference>
<dbReference type="EC" id="1.11.1.7" evidence="4 20"/>
<dbReference type="InterPro" id="IPR019793">
    <property type="entry name" value="Peroxidases_heam-ligand_BS"/>
</dbReference>
<evidence type="ECO:0000256" key="8">
    <source>
        <dbReference type="ARBA" id="ARBA00022723"/>
    </source>
</evidence>
<evidence type="ECO:0000256" key="2">
    <source>
        <dbReference type="ARBA" id="ARBA00002322"/>
    </source>
</evidence>
<keyword evidence="11 20" id="KW-0560">Oxidoreductase</keyword>
<dbReference type="GO" id="GO:0046872">
    <property type="term" value="F:metal ion binding"/>
    <property type="evidence" value="ECO:0007669"/>
    <property type="project" value="UniProtKB-UniRule"/>
</dbReference>
<dbReference type="CDD" id="cd00693">
    <property type="entry name" value="secretory_peroxidase"/>
    <property type="match status" value="1"/>
</dbReference>
<feature type="binding site" evidence="17">
    <location>
        <position position="69"/>
    </location>
    <ligand>
        <name>Ca(2+)</name>
        <dbReference type="ChEBI" id="CHEBI:29108"/>
        <label>1</label>
    </ligand>
</feature>
<gene>
    <name evidence="22" type="ORF">G2W53_024688</name>
</gene>
<dbReference type="PRINTS" id="PR00458">
    <property type="entry name" value="PEROXIDASE"/>
</dbReference>
<feature type="binding site" evidence="17">
    <location>
        <position position="62"/>
    </location>
    <ligand>
        <name>Ca(2+)</name>
        <dbReference type="ChEBI" id="CHEBI:29108"/>
        <label>1</label>
    </ligand>
</feature>
<evidence type="ECO:0000256" key="18">
    <source>
        <dbReference type="PIRSR" id="PIRSR600823-4"/>
    </source>
</evidence>
<keyword evidence="14 20" id="KW-0376">Hydrogen peroxide</keyword>
<evidence type="ECO:0000256" key="7">
    <source>
        <dbReference type="ARBA" id="ARBA00022617"/>
    </source>
</evidence>
<feature type="disulfide bond" evidence="19">
    <location>
        <begin position="30"/>
        <end position="109"/>
    </location>
</feature>
<dbReference type="Gene3D" id="1.10.420.10">
    <property type="entry name" value="Peroxidase, domain 2"/>
    <property type="match status" value="1"/>
</dbReference>
<keyword evidence="5 20" id="KW-0964">Secreted</keyword>
<evidence type="ECO:0000256" key="3">
    <source>
        <dbReference type="ARBA" id="ARBA00006873"/>
    </source>
</evidence>
<dbReference type="SUPFAM" id="SSF48113">
    <property type="entry name" value="Heme-dependent peroxidases"/>
    <property type="match status" value="1"/>
</dbReference>